<evidence type="ECO:0000313" key="1">
    <source>
        <dbReference type="EMBL" id="MQN89904.1"/>
    </source>
</evidence>
<dbReference type="PROSITE" id="PS51257">
    <property type="entry name" value="PROKAR_LIPOPROTEIN"/>
    <property type="match status" value="1"/>
</dbReference>
<accession>A0A646HQA4</accession>
<protein>
    <submittedName>
        <fullName evidence="1">Uncharacterized protein</fullName>
    </submittedName>
</protein>
<name>A0A646HQA4_9BACT</name>
<proteinExistence type="predicted"/>
<dbReference type="InterPro" id="IPR011042">
    <property type="entry name" value="6-blade_b-propeller_TolB-like"/>
</dbReference>
<dbReference type="AlphaFoldDB" id="A0A646HQA4"/>
<organism evidence="1 2">
    <name type="scientific">Segatella copri</name>
    <dbReference type="NCBI Taxonomy" id="165179"/>
    <lineage>
        <taxon>Bacteria</taxon>
        <taxon>Pseudomonadati</taxon>
        <taxon>Bacteroidota</taxon>
        <taxon>Bacteroidia</taxon>
        <taxon>Bacteroidales</taxon>
        <taxon>Prevotellaceae</taxon>
        <taxon>Segatella</taxon>
    </lineage>
</organism>
<evidence type="ECO:0000313" key="2">
    <source>
        <dbReference type="Proteomes" id="UP000420635"/>
    </source>
</evidence>
<gene>
    <name evidence="1" type="ORF">F7D59_08595</name>
</gene>
<dbReference type="EMBL" id="VZBQ01000098">
    <property type="protein sequence ID" value="MQN89904.1"/>
    <property type="molecule type" value="Genomic_DNA"/>
</dbReference>
<comment type="caution">
    <text evidence="1">The sequence shown here is derived from an EMBL/GenBank/DDBJ whole genome shotgun (WGS) entry which is preliminary data.</text>
</comment>
<reference evidence="2" key="1">
    <citation type="submission" date="2019-09" db="EMBL/GenBank/DDBJ databases">
        <title>Distinct polysaccharide growth profiles of human intestinal Prevotella copri isolates.</title>
        <authorList>
            <person name="Fehlner-Peach H."/>
            <person name="Magnabosco C."/>
            <person name="Raghavan V."/>
            <person name="Scher J.U."/>
            <person name="Tett A."/>
            <person name="Cox L.M."/>
            <person name="Gottsegen C."/>
            <person name="Watters A."/>
            <person name="Wiltshire- Gordon J.D."/>
            <person name="Segata N."/>
            <person name="Bonneau R."/>
            <person name="Littman D.R."/>
        </authorList>
    </citation>
    <scope>NUCLEOTIDE SEQUENCE [LARGE SCALE GENOMIC DNA]</scope>
    <source>
        <strain evidence="2">iP54</strain>
    </source>
</reference>
<dbReference type="SUPFAM" id="SSF82171">
    <property type="entry name" value="DPP6 N-terminal domain-like"/>
    <property type="match status" value="1"/>
</dbReference>
<dbReference type="Pfam" id="PF07676">
    <property type="entry name" value="PD40"/>
    <property type="match status" value="1"/>
</dbReference>
<dbReference type="InterPro" id="IPR011659">
    <property type="entry name" value="WD40"/>
</dbReference>
<dbReference type="Gene3D" id="2.120.10.30">
    <property type="entry name" value="TolB, C-terminal domain"/>
    <property type="match status" value="2"/>
</dbReference>
<sequence>MNIRQYFMGLLLMGGMLGLGSCMSKPGILVPTNPIQANQLPKIYPDYIGVTVPATIAPLNFNVEDIDAESVNVVVEGSKIGELQSEGDYANFDIDDWHHLLDQNRGGDLKVTVYVEKKGNWTQYKDFDIHVSPYALDDWGLTYRRIAPGYEVYGKLGIYQRNLSNFEETAILENTAAPGACLNCHTANRTNPDQFTFHVRGDHGATLVSQNGKREWLKAKNDSLKGSMVYPYWHPSGKYCAYSTNTTHQSFHAVKDERIEVFDQASDVFVYQPSTHELILDSLLMTKDHYETYPVFSPDGKTLYFCSSTAEPIPSGYKDIKYNICKIGFDAATGKFGNQVDTIFNARELGKSATHPRPSYDGRYIMFTMSDYGCFPIWHKEADNWLLDLKTGQAKPLAAANSKNTDSWHNWSRDSHWFVFTSRRGDGLYTRLYLACIDDKGNVSKPFLLPQRNPKKYYDELLDSYNTPDFTSKPVELDARAAGNEIMSDKRIPTKVK</sequence>
<dbReference type="Proteomes" id="UP000420635">
    <property type="component" value="Unassembled WGS sequence"/>
</dbReference>